<name>K4KNG4_SIMAS</name>
<dbReference type="STRING" id="1117647.M5M_17290"/>
<dbReference type="AlphaFoldDB" id="K4KNG4"/>
<sequence>MQIEMLIKDSEFTQVTLANRLGQSVDAEVLCHREGEIDLVVIRSPDQVSARRLAKNAEHFARQLLALCKSTTERLQIVEWREAEEQATLWRWHFSWVGQCPVTAKAAPVKAGHHKLINGILSSLTIAAA</sequence>
<protein>
    <submittedName>
        <fullName evidence="1">Uncharacterized protein</fullName>
    </submittedName>
</protein>
<organism evidence="1 2">
    <name type="scientific">Simiduia agarivorans (strain DSM 21679 / JCM 13881 / BCRC 17597 / SA1)</name>
    <dbReference type="NCBI Taxonomy" id="1117647"/>
    <lineage>
        <taxon>Bacteria</taxon>
        <taxon>Pseudomonadati</taxon>
        <taxon>Pseudomonadota</taxon>
        <taxon>Gammaproteobacteria</taxon>
        <taxon>Cellvibrionales</taxon>
        <taxon>Cellvibrionaceae</taxon>
        <taxon>Simiduia</taxon>
    </lineage>
</organism>
<reference evidence="1 2" key="1">
    <citation type="journal article" date="2013" name="Genome Announc.">
        <title>Complete genome sequence of Simiduia agarivorans SA1(T), a marine bacterium able to degrade a variety of polysaccharides.</title>
        <authorList>
            <person name="Lin S.Y."/>
            <person name="Shieh W.Y."/>
            <person name="Chen J.S."/>
            <person name="Tang S.L."/>
        </authorList>
    </citation>
    <scope>NUCLEOTIDE SEQUENCE [LARGE SCALE GENOMIC DNA]</scope>
    <source>
        <strain evidence="2">DSM 21679 / JCM 13881 / BCRC 17597 / SA1</strain>
    </source>
</reference>
<dbReference type="EMBL" id="CP003746">
    <property type="protein sequence ID" value="AFV00587.1"/>
    <property type="molecule type" value="Genomic_DNA"/>
</dbReference>
<dbReference type="Proteomes" id="UP000000466">
    <property type="component" value="Chromosome"/>
</dbReference>
<proteinExistence type="predicted"/>
<gene>
    <name evidence="1" type="ordered locus">M5M_17290</name>
</gene>
<dbReference type="KEGG" id="saga:M5M_17290"/>
<accession>K4KNG4</accession>
<evidence type="ECO:0000313" key="1">
    <source>
        <dbReference type="EMBL" id="AFV00587.1"/>
    </source>
</evidence>
<keyword evidence="2" id="KW-1185">Reference proteome</keyword>
<dbReference type="HOGENOM" id="CLU_1947371_0_0_6"/>
<evidence type="ECO:0000313" key="2">
    <source>
        <dbReference type="Proteomes" id="UP000000466"/>
    </source>
</evidence>